<protein>
    <recommendedName>
        <fullName evidence="5">ABC transporter substrate-binding protein</fullName>
    </recommendedName>
</protein>
<dbReference type="EMBL" id="RDQO01000005">
    <property type="protein sequence ID" value="RMX04233.1"/>
    <property type="molecule type" value="Genomic_DNA"/>
</dbReference>
<dbReference type="InterPro" id="IPR007487">
    <property type="entry name" value="ABC_transpt-TYRBP-like"/>
</dbReference>
<proteinExistence type="predicted"/>
<dbReference type="Proteomes" id="UP000278006">
    <property type="component" value="Unassembled WGS sequence"/>
</dbReference>
<evidence type="ECO:0000256" key="2">
    <source>
        <dbReference type="SAM" id="SignalP"/>
    </source>
</evidence>
<evidence type="ECO:0008006" key="5">
    <source>
        <dbReference type="Google" id="ProtNLM"/>
    </source>
</evidence>
<sequence length="358" mass="36835">MRWLKHSIPPAPVALTLALGAVLYPAGASAGDLQLITQRGSPTASDSYDGFVQQLRTLVAQQGETGERVQVIDLGSPRLPQAGDGDSVLGGVRTRSIPAPRRAAAGGGPASPAPGPASGSGSGRDVQIAVGPRAARSLLDAGDGSTPLLLALLSRMEYEALRQHPALLAPRRPIAILLRDPAPALQLALALAILPADARLGVVASADIDPLVQDLLQAAGPRDLVIGYAASASELAGVLQEVFQQADALLILSERLGNDANAGLSILHAASAQRKPAFATSEASVRAGALAAAAPDQRQLAEQALALGRRLARDRPAGGPWLEYAYPVSVYTNPSVATRLDIALPDAAQLSEHLHAAR</sequence>
<dbReference type="Gene3D" id="3.40.50.2300">
    <property type="match status" value="1"/>
</dbReference>
<evidence type="ECO:0000256" key="1">
    <source>
        <dbReference type="SAM" id="MobiDB-lite"/>
    </source>
</evidence>
<reference evidence="3 4" key="1">
    <citation type="submission" date="2018-10" db="EMBL/GenBank/DDBJ databases">
        <title>Draft genome of Cortibacter populi DSM10536.</title>
        <authorList>
            <person name="Bernier A.-M."/>
            <person name="Bernard K."/>
        </authorList>
    </citation>
    <scope>NUCLEOTIDE SEQUENCE [LARGE SCALE GENOMIC DNA]</scope>
    <source>
        <strain evidence="3 4">DSM 105136</strain>
    </source>
</reference>
<feature type="region of interest" description="Disordered" evidence="1">
    <location>
        <begin position="99"/>
        <end position="125"/>
    </location>
</feature>
<evidence type="ECO:0000313" key="4">
    <source>
        <dbReference type="Proteomes" id="UP000278006"/>
    </source>
</evidence>
<keyword evidence="2" id="KW-0732">Signal</keyword>
<gene>
    <name evidence="3" type="ORF">D8I35_15690</name>
</gene>
<feature type="signal peptide" evidence="2">
    <location>
        <begin position="1"/>
        <end position="30"/>
    </location>
</feature>
<dbReference type="Pfam" id="PF04392">
    <property type="entry name" value="ABC_sub_bind"/>
    <property type="match status" value="1"/>
</dbReference>
<organism evidence="3 4">
    <name type="scientific">Corticibacter populi</name>
    <dbReference type="NCBI Taxonomy" id="1550736"/>
    <lineage>
        <taxon>Bacteria</taxon>
        <taxon>Pseudomonadati</taxon>
        <taxon>Pseudomonadota</taxon>
        <taxon>Betaproteobacteria</taxon>
        <taxon>Burkholderiales</taxon>
        <taxon>Comamonadaceae</taxon>
        <taxon>Corticibacter</taxon>
    </lineage>
</organism>
<comment type="caution">
    <text evidence="3">The sequence shown here is derived from an EMBL/GenBank/DDBJ whole genome shotgun (WGS) entry which is preliminary data.</text>
</comment>
<keyword evidence="4" id="KW-1185">Reference proteome</keyword>
<dbReference type="PANTHER" id="PTHR35271">
    <property type="entry name" value="ABC TRANSPORTER, SUBSTRATE-BINDING LIPOPROTEIN-RELATED"/>
    <property type="match status" value="1"/>
</dbReference>
<feature type="chain" id="PRO_5017925184" description="ABC transporter substrate-binding protein" evidence="2">
    <location>
        <begin position="31"/>
        <end position="358"/>
    </location>
</feature>
<dbReference type="PANTHER" id="PTHR35271:SF1">
    <property type="entry name" value="ABC TRANSPORTER, SUBSTRATE-BINDING LIPOPROTEIN"/>
    <property type="match status" value="1"/>
</dbReference>
<dbReference type="AlphaFoldDB" id="A0A3M6QMC5"/>
<name>A0A3M6QMC5_9BURK</name>
<accession>A0A3M6QMC5</accession>
<evidence type="ECO:0000313" key="3">
    <source>
        <dbReference type="EMBL" id="RMX04233.1"/>
    </source>
</evidence>